<organism evidence="2 3">
    <name type="scientific">Candidatus Kaiserbacteria bacterium CG10_big_fil_rev_8_21_14_0_10_44_10</name>
    <dbReference type="NCBI Taxonomy" id="1974606"/>
    <lineage>
        <taxon>Bacteria</taxon>
        <taxon>Candidatus Kaiseribacteriota</taxon>
    </lineage>
</organism>
<proteinExistence type="predicted"/>
<comment type="caution">
    <text evidence="2">The sequence shown here is derived from an EMBL/GenBank/DDBJ whole genome shotgun (WGS) entry which is preliminary data.</text>
</comment>
<reference evidence="3" key="1">
    <citation type="submission" date="2017-09" db="EMBL/GenBank/DDBJ databases">
        <title>Depth-based differentiation of microbial function through sediment-hosted aquifers and enrichment of novel symbionts in the deep terrestrial subsurface.</title>
        <authorList>
            <person name="Probst A.J."/>
            <person name="Ladd B."/>
            <person name="Jarett J.K."/>
            <person name="Geller-Mcgrath D.E."/>
            <person name="Sieber C.M.K."/>
            <person name="Emerson J.B."/>
            <person name="Anantharaman K."/>
            <person name="Thomas B.C."/>
            <person name="Malmstrom R."/>
            <person name="Stieglmeier M."/>
            <person name="Klingl A."/>
            <person name="Woyke T."/>
            <person name="Ryan C.M."/>
            <person name="Banfield J.F."/>
        </authorList>
    </citation>
    <scope>NUCLEOTIDE SEQUENCE [LARGE SCALE GENOMIC DNA]</scope>
</reference>
<gene>
    <name evidence="2" type="ORF">COU14_00835</name>
</gene>
<evidence type="ECO:0000313" key="2">
    <source>
        <dbReference type="EMBL" id="PIR86096.1"/>
    </source>
</evidence>
<dbReference type="AlphaFoldDB" id="A0A2H0UK81"/>
<dbReference type="GO" id="GO:0003676">
    <property type="term" value="F:nucleic acid binding"/>
    <property type="evidence" value="ECO:0007669"/>
    <property type="project" value="InterPro"/>
</dbReference>
<dbReference type="Pfam" id="PF00665">
    <property type="entry name" value="rve"/>
    <property type="match status" value="1"/>
</dbReference>
<sequence length="316" mass="36974">MPTLEQRKATVLEFKRTRVFQKICVFAGISRSCAYFTKKVKVVKRPGRPPPGFSLNRDGHIIRDEHIVALLKEYRSSIEFANGGGARKLSRYLAIEQRIYINHKKIYRLCDEYDLLLFRQGDKKTRRLKKIRCEYAEVAKPNELWQFDLKYIWIHGENRWCFFLGFIDVVSKKITGWYVGKTCKAGDLVFTLNQAIKNENISSEHPLVIRNDNSPQMSSNRFHFYLKNLESKLTHEFIPPRSPDRNAYIEAFNSILETEVLQVRYFRNYEEVYGAMVSFIEFYNNRRLHGSIGNLSPKMFIEGLQAGEIAPRVVAV</sequence>
<dbReference type="PANTHER" id="PTHR46889">
    <property type="entry name" value="TRANSPOSASE INSF FOR INSERTION SEQUENCE IS3B-RELATED"/>
    <property type="match status" value="1"/>
</dbReference>
<dbReference type="EMBL" id="PFBG01000010">
    <property type="protein sequence ID" value="PIR86096.1"/>
    <property type="molecule type" value="Genomic_DNA"/>
</dbReference>
<dbReference type="PROSITE" id="PS50994">
    <property type="entry name" value="INTEGRASE"/>
    <property type="match status" value="1"/>
</dbReference>
<feature type="domain" description="Integrase catalytic" evidence="1">
    <location>
        <begin position="137"/>
        <end position="305"/>
    </location>
</feature>
<dbReference type="InterPro" id="IPR036397">
    <property type="entry name" value="RNaseH_sf"/>
</dbReference>
<dbReference type="GO" id="GO:0015074">
    <property type="term" value="P:DNA integration"/>
    <property type="evidence" value="ECO:0007669"/>
    <property type="project" value="InterPro"/>
</dbReference>
<dbReference type="Pfam" id="PF13333">
    <property type="entry name" value="rve_2"/>
    <property type="match status" value="1"/>
</dbReference>
<name>A0A2H0UK81_9BACT</name>
<protein>
    <recommendedName>
        <fullName evidence="1">Integrase catalytic domain-containing protein</fullName>
    </recommendedName>
</protein>
<dbReference type="Gene3D" id="3.30.420.10">
    <property type="entry name" value="Ribonuclease H-like superfamily/Ribonuclease H"/>
    <property type="match status" value="1"/>
</dbReference>
<accession>A0A2H0UK81</accession>
<dbReference type="PANTHER" id="PTHR46889:SF4">
    <property type="entry name" value="TRANSPOSASE INSO FOR INSERTION SEQUENCE ELEMENT IS911B-RELATED"/>
    <property type="match status" value="1"/>
</dbReference>
<dbReference type="InterPro" id="IPR012337">
    <property type="entry name" value="RNaseH-like_sf"/>
</dbReference>
<evidence type="ECO:0000259" key="1">
    <source>
        <dbReference type="PROSITE" id="PS50994"/>
    </source>
</evidence>
<evidence type="ECO:0000313" key="3">
    <source>
        <dbReference type="Proteomes" id="UP000229612"/>
    </source>
</evidence>
<dbReference type="Proteomes" id="UP000229612">
    <property type="component" value="Unassembled WGS sequence"/>
</dbReference>
<dbReference type="InterPro" id="IPR050900">
    <property type="entry name" value="Transposase_IS3/IS150/IS904"/>
</dbReference>
<dbReference type="SUPFAM" id="SSF53098">
    <property type="entry name" value="Ribonuclease H-like"/>
    <property type="match status" value="1"/>
</dbReference>
<dbReference type="InterPro" id="IPR001584">
    <property type="entry name" value="Integrase_cat-core"/>
</dbReference>